<keyword evidence="5" id="KW-1185">Reference proteome</keyword>
<dbReference type="Pfam" id="PF17886">
    <property type="entry name" value="ArsA_HSP20"/>
    <property type="match status" value="1"/>
</dbReference>
<dbReference type="Proteomes" id="UP000263012">
    <property type="component" value="Chromosome"/>
</dbReference>
<dbReference type="InterPro" id="IPR008978">
    <property type="entry name" value="HSP20-like_chaperone"/>
</dbReference>
<dbReference type="SUPFAM" id="SSF49764">
    <property type="entry name" value="HSP20-like chaperones"/>
    <property type="match status" value="1"/>
</dbReference>
<evidence type="ECO:0000259" key="3">
    <source>
        <dbReference type="PROSITE" id="PS01031"/>
    </source>
</evidence>
<dbReference type="KEGG" id="hdf:AArcSl_3031"/>
<feature type="domain" description="SHSP" evidence="3">
    <location>
        <begin position="34"/>
        <end position="166"/>
    </location>
</feature>
<evidence type="ECO:0000256" key="2">
    <source>
        <dbReference type="SAM" id="MobiDB-lite"/>
    </source>
</evidence>
<feature type="region of interest" description="Disordered" evidence="2">
    <location>
        <begin position="71"/>
        <end position="135"/>
    </location>
</feature>
<sequence length="166" mass="19197">MMRYTPFEDIDRLFERMSESPAARRWGPLGETWSRTDDNRMDVDVAEYDDEIVVMADLPGFEREEIDVTIDEGSLRIHAERERESEHGSGNEGHRSGDDTEPMGRDSGSRQTYLHRERRHESVSRRISLPRSVREDVASAHYRNGVLTVTLPLSVDRDDGHRIDVE</sequence>
<dbReference type="AlphaFoldDB" id="A0A343TNH0"/>
<evidence type="ECO:0000256" key="1">
    <source>
        <dbReference type="PROSITE-ProRule" id="PRU00285"/>
    </source>
</evidence>
<dbReference type="CDD" id="cd06464">
    <property type="entry name" value="ACD_sHsps-like"/>
    <property type="match status" value="1"/>
</dbReference>
<gene>
    <name evidence="4" type="ORF">AArcSl_3031</name>
</gene>
<evidence type="ECO:0000313" key="4">
    <source>
        <dbReference type="EMBL" id="AUX10642.1"/>
    </source>
</evidence>
<protein>
    <submittedName>
        <fullName evidence="4">Hsp20-type chaperone</fullName>
    </submittedName>
</protein>
<dbReference type="InterPro" id="IPR031107">
    <property type="entry name" value="Small_HSP"/>
</dbReference>
<feature type="compositionally biased region" description="Basic and acidic residues" evidence="2">
    <location>
        <begin position="73"/>
        <end position="108"/>
    </location>
</feature>
<reference evidence="5" key="1">
    <citation type="submission" date="2017-11" db="EMBL/GenBank/DDBJ databases">
        <title>Phenotypic and genomic properties of facultatively anaerobic sulfur-reducing natronoarchaea from hypersaline soda lakes.</title>
        <authorList>
            <person name="Sorokin D.Y."/>
            <person name="Kublanov I.V."/>
            <person name="Roman P."/>
            <person name="Sinninghe Damste J.S."/>
            <person name="Golyshin P.N."/>
            <person name="Rojo D."/>
            <person name="Ciordia S."/>
            <person name="Mena M.D.C."/>
            <person name="Ferrer M."/>
            <person name="Messina E."/>
            <person name="Smedile F."/>
            <person name="La Spada G."/>
            <person name="La Cono V."/>
            <person name="Yakimov M.M."/>
        </authorList>
    </citation>
    <scope>NUCLEOTIDE SEQUENCE [LARGE SCALE GENOMIC DNA]</scope>
    <source>
        <strain evidence="5">AArc-Sl</strain>
    </source>
</reference>
<dbReference type="EMBL" id="CP025066">
    <property type="protein sequence ID" value="AUX10642.1"/>
    <property type="molecule type" value="Genomic_DNA"/>
</dbReference>
<dbReference type="InterPro" id="IPR002068">
    <property type="entry name" value="A-crystallin/Hsp20_dom"/>
</dbReference>
<organism evidence="4 5">
    <name type="scientific">Halalkaliarchaeum desulfuricum</name>
    <dbReference type="NCBI Taxonomy" id="2055893"/>
    <lineage>
        <taxon>Archaea</taxon>
        <taxon>Methanobacteriati</taxon>
        <taxon>Methanobacteriota</taxon>
        <taxon>Stenosarchaea group</taxon>
        <taxon>Halobacteria</taxon>
        <taxon>Halobacteriales</taxon>
        <taxon>Haloferacaceae</taxon>
        <taxon>Halalkaliarchaeum</taxon>
    </lineage>
</organism>
<dbReference type="Gene3D" id="2.60.40.790">
    <property type="match status" value="1"/>
</dbReference>
<name>A0A343TNH0_9EURY</name>
<dbReference type="PANTHER" id="PTHR11527">
    <property type="entry name" value="HEAT-SHOCK PROTEIN 20 FAMILY MEMBER"/>
    <property type="match status" value="1"/>
</dbReference>
<evidence type="ECO:0000313" key="5">
    <source>
        <dbReference type="Proteomes" id="UP000263012"/>
    </source>
</evidence>
<proteinExistence type="inferred from homology"/>
<accession>A0A343TNH0</accession>
<comment type="similarity">
    <text evidence="1">Belongs to the small heat shock protein (HSP20) family.</text>
</comment>
<dbReference type="PROSITE" id="PS01031">
    <property type="entry name" value="SHSP"/>
    <property type="match status" value="1"/>
</dbReference>
<dbReference type="InterPro" id="IPR040612">
    <property type="entry name" value="ArsA_HSP20-like"/>
</dbReference>